<dbReference type="KEGG" id="shi:Shel_15900"/>
<proteinExistence type="predicted"/>
<dbReference type="RefSeq" id="WP_012798711.1">
    <property type="nucleotide sequence ID" value="NC_013165.1"/>
</dbReference>
<dbReference type="HOGENOM" id="CLU_1884407_0_0_11"/>
<name>C7N6S4_SLAHD</name>
<dbReference type="EMBL" id="CP001684">
    <property type="protein sequence ID" value="ACV22609.1"/>
    <property type="molecule type" value="Genomic_DNA"/>
</dbReference>
<dbReference type="STRING" id="471855.Shel_15900"/>
<dbReference type="Proteomes" id="UP000002026">
    <property type="component" value="Chromosome"/>
</dbReference>
<keyword evidence="2" id="KW-1185">Reference proteome</keyword>
<dbReference type="AlphaFoldDB" id="C7N6S4"/>
<evidence type="ECO:0000313" key="2">
    <source>
        <dbReference type="Proteomes" id="UP000002026"/>
    </source>
</evidence>
<reference evidence="1 2" key="1">
    <citation type="journal article" date="2009" name="Stand. Genomic Sci.">
        <title>Complete genome sequence of Slackia heliotrinireducens type strain (RHS 1).</title>
        <authorList>
            <person name="Pukall R."/>
            <person name="Lapidus A."/>
            <person name="Nolan M."/>
            <person name="Copeland A."/>
            <person name="Glavina Del Rio T."/>
            <person name="Lucas S."/>
            <person name="Chen F."/>
            <person name="Tice H."/>
            <person name="Cheng J.F."/>
            <person name="Chertkov O."/>
            <person name="Bruce D."/>
            <person name="Goodwin L."/>
            <person name="Kuske C."/>
            <person name="Brettin T."/>
            <person name="Detter J.C."/>
            <person name="Han C."/>
            <person name="Pitluck S."/>
            <person name="Pati A."/>
            <person name="Mavrommatis K."/>
            <person name="Ivanova N."/>
            <person name="Ovchinnikova G."/>
            <person name="Chen A."/>
            <person name="Palaniappan K."/>
            <person name="Schneider S."/>
            <person name="Rohde M."/>
            <person name="Chain P."/>
            <person name="D'haeseleer P."/>
            <person name="Goker M."/>
            <person name="Bristow J."/>
            <person name="Eisen J.A."/>
            <person name="Markowitz V."/>
            <person name="Kyrpides N.C."/>
            <person name="Klenk H.P."/>
            <person name="Hugenholtz P."/>
        </authorList>
    </citation>
    <scope>NUCLEOTIDE SEQUENCE [LARGE SCALE GENOMIC DNA]</scope>
    <source>
        <strain evidence="2">ATCC 29202 / DSM 20476 / NCTC 11029 / RHS 1</strain>
    </source>
</reference>
<organism evidence="1 2">
    <name type="scientific">Slackia heliotrinireducens (strain ATCC 29202 / DSM 20476 / NCTC 11029 / RHS 1)</name>
    <name type="common">Peptococcus heliotrinreducens</name>
    <dbReference type="NCBI Taxonomy" id="471855"/>
    <lineage>
        <taxon>Bacteria</taxon>
        <taxon>Bacillati</taxon>
        <taxon>Actinomycetota</taxon>
        <taxon>Coriobacteriia</taxon>
        <taxon>Eggerthellales</taxon>
        <taxon>Eggerthellaceae</taxon>
        <taxon>Slackia</taxon>
    </lineage>
</organism>
<protein>
    <submittedName>
        <fullName evidence="1">Uncharacterized protein</fullName>
    </submittedName>
</protein>
<gene>
    <name evidence="1" type="ordered locus">Shel_15900</name>
</gene>
<accession>C7N6S4</accession>
<evidence type="ECO:0000313" key="1">
    <source>
        <dbReference type="EMBL" id="ACV22609.1"/>
    </source>
</evidence>
<sequence>MARTVEYAYEAGEWARATCPGDRDCRTRWELLVQRTRSQARMPGRVLVKRDQVSVPGGVNHNLWPALSRMLIMADPALARTIFPRAVADLDGPEGAEVLARAYERATGGPPPWRDWREAAELARGASPASGAGTG</sequence>